<dbReference type="EMBL" id="MLFN01000019">
    <property type="protein sequence ID" value="ORM53303.1"/>
    <property type="molecule type" value="Genomic_DNA"/>
</dbReference>
<proteinExistence type="predicted"/>
<gene>
    <name evidence="2" type="ORF">HA41_08790</name>
</gene>
<reference evidence="2 3" key="1">
    <citation type="journal article" date="2017" name="Antonie Van Leeuwenhoek">
        <title>Phylogenomic resolution of the bacterial genus Pantoea and its relationship with Erwinia and Tatumella.</title>
        <authorList>
            <person name="Palmer M."/>
            <person name="Steenkamp E.T."/>
            <person name="Coetzee M.P."/>
            <person name="Chan W.Y."/>
            <person name="van Zyl E."/>
            <person name="De Maayer P."/>
            <person name="Coutinho T.A."/>
            <person name="Blom J."/>
            <person name="Smits T.H."/>
            <person name="Duffy B."/>
            <person name="Venter S.N."/>
        </authorList>
    </citation>
    <scope>NUCLEOTIDE SEQUENCE [LARGE SCALE GENOMIC DNA]</scope>
    <source>
        <strain evidence="2 3">LMG 24534</strain>
    </source>
</reference>
<protein>
    <submittedName>
        <fullName evidence="2">Uncharacterized protein</fullName>
    </submittedName>
</protein>
<organism evidence="2 3">
    <name type="scientific">Pantoea conspicua</name>
    <dbReference type="NCBI Taxonomy" id="472705"/>
    <lineage>
        <taxon>Bacteria</taxon>
        <taxon>Pseudomonadati</taxon>
        <taxon>Pseudomonadota</taxon>
        <taxon>Gammaproteobacteria</taxon>
        <taxon>Enterobacterales</taxon>
        <taxon>Erwiniaceae</taxon>
        <taxon>Pantoea</taxon>
    </lineage>
</organism>
<feature type="region of interest" description="Disordered" evidence="1">
    <location>
        <begin position="60"/>
        <end position="98"/>
    </location>
</feature>
<dbReference type="OrthoDB" id="6504936at2"/>
<evidence type="ECO:0000313" key="2">
    <source>
        <dbReference type="EMBL" id="ORM53303.1"/>
    </source>
</evidence>
<evidence type="ECO:0000313" key="3">
    <source>
        <dbReference type="Proteomes" id="UP000193933"/>
    </source>
</evidence>
<dbReference type="STRING" id="472705.GCA_001743465_03274"/>
<dbReference type="AlphaFoldDB" id="A0A1X1BXE1"/>
<sequence>MTDATLIDTLEFGSDQQKQKYEIYGDDARTPTHAVIYRQQQGEWQPLDETLSFAAQDEQQEVTGSMGYGAGDSLPDLRDLPAEARQRCEKHWQESRNG</sequence>
<evidence type="ECO:0000256" key="1">
    <source>
        <dbReference type="SAM" id="MobiDB-lite"/>
    </source>
</evidence>
<comment type="caution">
    <text evidence="2">The sequence shown here is derived from an EMBL/GenBank/DDBJ whole genome shotgun (WGS) entry which is preliminary data.</text>
</comment>
<dbReference type="RefSeq" id="WP_094120489.1">
    <property type="nucleotide sequence ID" value="NZ_MLFN01000019.1"/>
</dbReference>
<dbReference type="Proteomes" id="UP000193933">
    <property type="component" value="Unassembled WGS sequence"/>
</dbReference>
<keyword evidence="3" id="KW-1185">Reference proteome</keyword>
<name>A0A1X1BXE1_9GAMM</name>
<feature type="compositionally biased region" description="Basic and acidic residues" evidence="1">
    <location>
        <begin position="75"/>
        <end position="98"/>
    </location>
</feature>
<accession>A0A1X1BXE1</accession>